<evidence type="ECO:0000256" key="1">
    <source>
        <dbReference type="SAM" id="MobiDB-lite"/>
    </source>
</evidence>
<evidence type="ECO:0000313" key="2">
    <source>
        <dbReference type="EMBL" id="KAK3858652.1"/>
    </source>
</evidence>
<gene>
    <name evidence="2" type="ORF">Pcinc_035158</name>
</gene>
<organism evidence="2 3">
    <name type="scientific">Petrolisthes cinctipes</name>
    <name type="common">Flat porcelain crab</name>
    <dbReference type="NCBI Taxonomy" id="88211"/>
    <lineage>
        <taxon>Eukaryota</taxon>
        <taxon>Metazoa</taxon>
        <taxon>Ecdysozoa</taxon>
        <taxon>Arthropoda</taxon>
        <taxon>Crustacea</taxon>
        <taxon>Multicrustacea</taxon>
        <taxon>Malacostraca</taxon>
        <taxon>Eumalacostraca</taxon>
        <taxon>Eucarida</taxon>
        <taxon>Decapoda</taxon>
        <taxon>Pleocyemata</taxon>
        <taxon>Anomura</taxon>
        <taxon>Galatheoidea</taxon>
        <taxon>Porcellanidae</taxon>
        <taxon>Petrolisthes</taxon>
    </lineage>
</organism>
<proteinExistence type="predicted"/>
<keyword evidence="3" id="KW-1185">Reference proteome</keyword>
<feature type="region of interest" description="Disordered" evidence="1">
    <location>
        <begin position="75"/>
        <end position="97"/>
    </location>
</feature>
<feature type="compositionally biased region" description="Basic and acidic residues" evidence="1">
    <location>
        <begin position="86"/>
        <end position="97"/>
    </location>
</feature>
<sequence>MLASLALSPRRQRGNNATFWANTIPHDSKILPTYNSSMDRCTTPEKKMNYPTGTTKLNLMPMTLASRRLSLVASTAKNPSRCGHRSATDNWKDTNPS</sequence>
<evidence type="ECO:0000313" key="3">
    <source>
        <dbReference type="Proteomes" id="UP001286313"/>
    </source>
</evidence>
<comment type="caution">
    <text evidence="2">The sequence shown here is derived from an EMBL/GenBank/DDBJ whole genome shotgun (WGS) entry which is preliminary data.</text>
</comment>
<dbReference type="EMBL" id="JAWQEG010005247">
    <property type="protein sequence ID" value="KAK3858652.1"/>
    <property type="molecule type" value="Genomic_DNA"/>
</dbReference>
<dbReference type="Proteomes" id="UP001286313">
    <property type="component" value="Unassembled WGS sequence"/>
</dbReference>
<dbReference type="AlphaFoldDB" id="A0AAE1BX23"/>
<accession>A0AAE1BX23</accession>
<name>A0AAE1BX23_PETCI</name>
<protein>
    <submittedName>
        <fullName evidence="2">Uncharacterized protein</fullName>
    </submittedName>
</protein>
<reference evidence="2" key="1">
    <citation type="submission" date="2023-10" db="EMBL/GenBank/DDBJ databases">
        <title>Genome assemblies of two species of porcelain crab, Petrolisthes cinctipes and Petrolisthes manimaculis (Anomura: Porcellanidae).</title>
        <authorList>
            <person name="Angst P."/>
        </authorList>
    </citation>
    <scope>NUCLEOTIDE SEQUENCE</scope>
    <source>
        <strain evidence="2">PB745_01</strain>
        <tissue evidence="2">Gill</tissue>
    </source>
</reference>